<accession>C0EF16</accession>
<proteinExistence type="predicted"/>
<dbReference type="EMBL" id="ACEC01000082">
    <property type="protein sequence ID" value="EEG29918.1"/>
    <property type="molecule type" value="Genomic_DNA"/>
</dbReference>
<evidence type="ECO:0000313" key="1">
    <source>
        <dbReference type="EMBL" id="EEG29918.1"/>
    </source>
</evidence>
<name>C0EF16_9FIRM</name>
<sequence length="168" mass="19555">MKKPIIFVSILTVCLIILVMMHKKYSDPFYHVNKIFDSYSDISKDFNYTMSLDFDVQENYQSDYYFPLKYSNGEVITVTFWKLPQMYNVPRSFFVDLSEIESDESGIIDIVSATCTVLDKSLTVEEAKAFAVKIIEQPDTIIEIGDYSVIYDPMGYSELNLFVKYKEE</sequence>
<reference evidence="1 2" key="1">
    <citation type="submission" date="2009-01" db="EMBL/GenBank/DDBJ databases">
        <authorList>
            <person name="Fulton L."/>
            <person name="Clifton S."/>
            <person name="Fulton B."/>
            <person name="Xu J."/>
            <person name="Minx P."/>
            <person name="Pepin K.H."/>
            <person name="Johnson M."/>
            <person name="Bhonagiri V."/>
            <person name="Nash W.E."/>
            <person name="Mardis E.R."/>
            <person name="Wilson R.K."/>
        </authorList>
    </citation>
    <scope>NUCLEOTIDE SEQUENCE [LARGE SCALE GENOMIC DNA]</scope>
    <source>
        <strain evidence="1 2">DSM 5476</strain>
    </source>
</reference>
<dbReference type="HOGENOM" id="CLU_1583660_0_0_9"/>
<dbReference type="Proteomes" id="UP000003340">
    <property type="component" value="Unassembled WGS sequence"/>
</dbReference>
<dbReference type="AlphaFoldDB" id="C0EF16"/>
<protein>
    <submittedName>
        <fullName evidence="1">Uncharacterized protein</fullName>
    </submittedName>
</protein>
<keyword evidence="2" id="KW-1185">Reference proteome</keyword>
<gene>
    <name evidence="1" type="ORF">CLOSTMETH_02455</name>
</gene>
<reference evidence="1 2" key="2">
    <citation type="submission" date="2009-02" db="EMBL/GenBank/DDBJ databases">
        <title>Draft genome sequence of Clostridium methylpentosum (DSM 5476).</title>
        <authorList>
            <person name="Sudarsanam P."/>
            <person name="Ley R."/>
            <person name="Guruge J."/>
            <person name="Turnbaugh P.J."/>
            <person name="Mahowald M."/>
            <person name="Liep D."/>
            <person name="Gordon J."/>
        </authorList>
    </citation>
    <scope>NUCLEOTIDE SEQUENCE [LARGE SCALE GENOMIC DNA]</scope>
    <source>
        <strain evidence="1 2">DSM 5476</strain>
    </source>
</reference>
<comment type="caution">
    <text evidence="1">The sequence shown here is derived from an EMBL/GenBank/DDBJ whole genome shotgun (WGS) entry which is preliminary data.</text>
</comment>
<organism evidence="1 2">
    <name type="scientific">[Clostridium] methylpentosum DSM 5476</name>
    <dbReference type="NCBI Taxonomy" id="537013"/>
    <lineage>
        <taxon>Bacteria</taxon>
        <taxon>Bacillati</taxon>
        <taxon>Bacillota</taxon>
        <taxon>Clostridia</taxon>
        <taxon>Eubacteriales</taxon>
        <taxon>Oscillospiraceae</taxon>
        <taxon>Oscillospiraceae incertae sedis</taxon>
    </lineage>
</organism>
<evidence type="ECO:0000313" key="2">
    <source>
        <dbReference type="Proteomes" id="UP000003340"/>
    </source>
</evidence>